<reference evidence="6" key="1">
    <citation type="journal article" date="2014" name="Front. Microbiol.">
        <title>High frequency of phylogenetically diverse reductive dehalogenase-homologous genes in deep subseafloor sedimentary metagenomes.</title>
        <authorList>
            <person name="Kawai M."/>
            <person name="Futagami T."/>
            <person name="Toyoda A."/>
            <person name="Takaki Y."/>
            <person name="Nishi S."/>
            <person name="Hori S."/>
            <person name="Arai W."/>
            <person name="Tsubouchi T."/>
            <person name="Morono Y."/>
            <person name="Uchiyama I."/>
            <person name="Ito T."/>
            <person name="Fujiyama A."/>
            <person name="Inagaki F."/>
            <person name="Takami H."/>
        </authorList>
    </citation>
    <scope>NUCLEOTIDE SEQUENCE</scope>
    <source>
        <strain evidence="6">Expedition CK06-06</strain>
    </source>
</reference>
<accession>X1SZI8</accession>
<keyword evidence="1" id="KW-0479">Metal-binding</keyword>
<protein>
    <recommendedName>
        <fullName evidence="7">Enoyl reductase (ER) domain-containing protein</fullName>
    </recommendedName>
</protein>
<dbReference type="InterPro" id="IPR036291">
    <property type="entry name" value="NAD(P)-bd_dom_sf"/>
</dbReference>
<name>X1SZI8_9ZZZZ</name>
<dbReference type="InterPro" id="IPR013154">
    <property type="entry name" value="ADH-like_N"/>
</dbReference>
<dbReference type="SUPFAM" id="SSF50129">
    <property type="entry name" value="GroES-like"/>
    <property type="match status" value="1"/>
</dbReference>
<evidence type="ECO:0000256" key="3">
    <source>
        <dbReference type="ARBA" id="ARBA00023002"/>
    </source>
</evidence>
<keyword evidence="2" id="KW-0862">Zinc</keyword>
<dbReference type="Gene3D" id="3.90.180.10">
    <property type="entry name" value="Medium-chain alcohol dehydrogenases, catalytic domain"/>
    <property type="match status" value="2"/>
</dbReference>
<gene>
    <name evidence="6" type="ORF">S12H4_14840</name>
</gene>
<dbReference type="GO" id="GO:0016491">
    <property type="term" value="F:oxidoreductase activity"/>
    <property type="evidence" value="ECO:0007669"/>
    <property type="project" value="UniProtKB-KW"/>
</dbReference>
<dbReference type="InterPro" id="IPR013149">
    <property type="entry name" value="ADH-like_C"/>
</dbReference>
<evidence type="ECO:0000256" key="2">
    <source>
        <dbReference type="ARBA" id="ARBA00022833"/>
    </source>
</evidence>
<dbReference type="SUPFAM" id="SSF51735">
    <property type="entry name" value="NAD(P)-binding Rossmann-fold domains"/>
    <property type="match status" value="1"/>
</dbReference>
<proteinExistence type="predicted"/>
<comment type="caution">
    <text evidence="6">The sequence shown here is derived from an EMBL/GenBank/DDBJ whole genome shotgun (WGS) entry which is preliminary data.</text>
</comment>
<evidence type="ECO:0000259" key="5">
    <source>
        <dbReference type="Pfam" id="PF08240"/>
    </source>
</evidence>
<keyword evidence="3" id="KW-0560">Oxidoreductase</keyword>
<evidence type="ECO:0008006" key="7">
    <source>
        <dbReference type="Google" id="ProtNLM"/>
    </source>
</evidence>
<evidence type="ECO:0000313" key="6">
    <source>
        <dbReference type="EMBL" id="GAI84541.1"/>
    </source>
</evidence>
<dbReference type="Pfam" id="PF08240">
    <property type="entry name" value="ADH_N"/>
    <property type="match status" value="1"/>
</dbReference>
<dbReference type="PROSITE" id="PS00059">
    <property type="entry name" value="ADH_ZINC"/>
    <property type="match status" value="1"/>
</dbReference>
<dbReference type="InterPro" id="IPR002328">
    <property type="entry name" value="ADH_Zn_CS"/>
</dbReference>
<feature type="domain" description="Alcohol dehydrogenase-like N-terminal" evidence="5">
    <location>
        <begin position="28"/>
        <end position="116"/>
    </location>
</feature>
<feature type="domain" description="Alcohol dehydrogenase-like C-terminal" evidence="4">
    <location>
        <begin position="156"/>
        <end position="291"/>
    </location>
</feature>
<dbReference type="InterPro" id="IPR050129">
    <property type="entry name" value="Zn_alcohol_dh"/>
</dbReference>
<dbReference type="AlphaFoldDB" id="X1SZI8"/>
<dbReference type="PANTHER" id="PTHR43401">
    <property type="entry name" value="L-THREONINE 3-DEHYDROGENASE"/>
    <property type="match status" value="1"/>
</dbReference>
<dbReference type="PANTHER" id="PTHR43401:SF2">
    <property type="entry name" value="L-THREONINE 3-DEHYDROGENASE"/>
    <property type="match status" value="1"/>
</dbReference>
<dbReference type="EMBL" id="BARW01007090">
    <property type="protein sequence ID" value="GAI84541.1"/>
    <property type="molecule type" value="Genomic_DNA"/>
</dbReference>
<dbReference type="InterPro" id="IPR011032">
    <property type="entry name" value="GroES-like_sf"/>
</dbReference>
<organism evidence="6">
    <name type="scientific">marine sediment metagenome</name>
    <dbReference type="NCBI Taxonomy" id="412755"/>
    <lineage>
        <taxon>unclassified sequences</taxon>
        <taxon>metagenomes</taxon>
        <taxon>ecological metagenomes</taxon>
    </lineage>
</organism>
<dbReference type="Pfam" id="PF00107">
    <property type="entry name" value="ADH_zinc_N"/>
    <property type="match status" value="1"/>
</dbReference>
<dbReference type="GO" id="GO:0008270">
    <property type="term" value="F:zinc ion binding"/>
    <property type="evidence" value="ECO:0007669"/>
    <property type="project" value="InterPro"/>
</dbReference>
<sequence>MKAVRKLRKGKGNIELVDVPKPEIRLRDILMKVWAAGVCGSDLNIEDDTHFYRAPVTIGHEYSGIVEEVGRDVKKVKVGDKIVADIEAPEGWLGVEIDGSYAEYMRIPEVVIHKCPSDMDLDAAALCEPVAASIHCFQERNTINAGDFVVVIGPGPMGILAVQFARLRGARKIVLVGLRSDEQRLKIGKKIGADKVFYCEDCSLQEIMEMSEGGADFVADCAGTGSGTQFAIDVARPANTGQGGRGKITLVAMWGKPITLNLDKVSMKQLDFKGSWSWNGPETWDRAINLLYGGFINYKDMITST</sequence>
<evidence type="ECO:0000256" key="1">
    <source>
        <dbReference type="ARBA" id="ARBA00022723"/>
    </source>
</evidence>
<dbReference type="Gene3D" id="3.40.50.720">
    <property type="entry name" value="NAD(P)-binding Rossmann-like Domain"/>
    <property type="match status" value="1"/>
</dbReference>
<evidence type="ECO:0000259" key="4">
    <source>
        <dbReference type="Pfam" id="PF00107"/>
    </source>
</evidence>